<proteinExistence type="predicted"/>
<comment type="caution">
    <text evidence="1">The sequence shown here is derived from an EMBL/GenBank/DDBJ whole genome shotgun (WGS) entry which is preliminary data.</text>
</comment>
<name>A0ABQ9YEX3_9EUKA</name>
<dbReference type="EMBL" id="JARBJD010000011">
    <property type="protein sequence ID" value="KAK2962327.1"/>
    <property type="molecule type" value="Genomic_DNA"/>
</dbReference>
<evidence type="ECO:0000313" key="2">
    <source>
        <dbReference type="Proteomes" id="UP001281761"/>
    </source>
</evidence>
<sequence>MTSVSDFNIAGGLLGLSEDVQLNIIREMSSLHDVQNFLVLSQSSFLLKDNHRFKWAVHTAASSIQGTKFVMAPDLLHSITDITQLSPQALRKSEKPPSFVAEIDPRREPELSMIHSCCVTCRSRLSVKDQILFLWICFYVDGDGRLHKALVPSPTLNTANLMALAQSELDSIIMPNTQKRFRFVCANPSIVVAVTVGTIHNCEVYVLNMTGVGEFSLSSTFTKLTVSLPYICHIRTQNQQEHLDLCPPNRTTLIFVEEPRPSTLPPHITHVEFEQLRFFLFISTGQVISIGMTNVFAEYTALAEYVAIDLTHSDNFSPLFLAPFAGNLDRTKGQWGLFGHYRPISYFPQTYTFLCENGILVKRAVQIVNKTRKSKWVALDPDQYFNGERCVFVTTCGSADLYLFNTGRVMLVRGGNHIDEIHDNLLHPIVVRHPDGVLSFSTGETIYPSGPGFDGDENQMDLGIGTIQSIIIQPNTERFLALHNTGLAVSHALNVPNKHRKTLVSGNLPSGFQFSIRLAAWIDYISEDVETGRPLFFKNTGSSSFQQWFVFN</sequence>
<accession>A0ABQ9YEX3</accession>
<evidence type="ECO:0000313" key="1">
    <source>
        <dbReference type="EMBL" id="KAK2962327.1"/>
    </source>
</evidence>
<dbReference type="Proteomes" id="UP001281761">
    <property type="component" value="Unassembled WGS sequence"/>
</dbReference>
<keyword evidence="2" id="KW-1185">Reference proteome</keyword>
<reference evidence="1 2" key="1">
    <citation type="journal article" date="2022" name="bioRxiv">
        <title>Genomics of Preaxostyla Flagellates Illuminates Evolutionary Transitions and the Path Towards Mitochondrial Loss.</title>
        <authorList>
            <person name="Novak L.V.F."/>
            <person name="Treitli S.C."/>
            <person name="Pyrih J."/>
            <person name="Halakuc P."/>
            <person name="Pipaliya S.V."/>
            <person name="Vacek V."/>
            <person name="Brzon O."/>
            <person name="Soukal P."/>
            <person name="Eme L."/>
            <person name="Dacks J.B."/>
            <person name="Karnkowska A."/>
            <person name="Elias M."/>
            <person name="Hampl V."/>
        </authorList>
    </citation>
    <scope>NUCLEOTIDE SEQUENCE [LARGE SCALE GENOMIC DNA]</scope>
    <source>
        <strain evidence="1">NAU3</strain>
        <tissue evidence="1">Gut</tissue>
    </source>
</reference>
<gene>
    <name evidence="1" type="ORF">BLNAU_2570</name>
</gene>
<organism evidence="1 2">
    <name type="scientific">Blattamonas nauphoetae</name>
    <dbReference type="NCBI Taxonomy" id="2049346"/>
    <lineage>
        <taxon>Eukaryota</taxon>
        <taxon>Metamonada</taxon>
        <taxon>Preaxostyla</taxon>
        <taxon>Oxymonadida</taxon>
        <taxon>Blattamonas</taxon>
    </lineage>
</organism>
<protein>
    <recommendedName>
        <fullName evidence="3">F-box domain-containing protein</fullName>
    </recommendedName>
</protein>
<evidence type="ECO:0008006" key="3">
    <source>
        <dbReference type="Google" id="ProtNLM"/>
    </source>
</evidence>